<gene>
    <name evidence="3" type="ORF">TD95_004818</name>
</gene>
<dbReference type="PROSITE" id="PS50048">
    <property type="entry name" value="ZN2_CY6_FUNGAL_2"/>
    <property type="match status" value="1"/>
</dbReference>
<dbReference type="InterPro" id="IPR036864">
    <property type="entry name" value="Zn2-C6_fun-type_DNA-bd_sf"/>
</dbReference>
<evidence type="ECO:0000256" key="1">
    <source>
        <dbReference type="ARBA" id="ARBA00023242"/>
    </source>
</evidence>
<keyword evidence="4" id="KW-1185">Reference proteome</keyword>
<dbReference type="GO" id="GO:0008270">
    <property type="term" value="F:zinc ion binding"/>
    <property type="evidence" value="ECO:0007669"/>
    <property type="project" value="InterPro"/>
</dbReference>
<dbReference type="SMART" id="SM00066">
    <property type="entry name" value="GAL4"/>
    <property type="match status" value="1"/>
</dbReference>
<comment type="caution">
    <text evidence="3">The sequence shown here is derived from an EMBL/GenBank/DDBJ whole genome shotgun (WGS) entry which is preliminary data.</text>
</comment>
<proteinExistence type="predicted"/>
<evidence type="ECO:0000259" key="2">
    <source>
        <dbReference type="PROSITE" id="PS50048"/>
    </source>
</evidence>
<dbReference type="InterPro" id="IPR052400">
    <property type="entry name" value="Zn2-C6_fungal_TF"/>
</dbReference>
<evidence type="ECO:0000313" key="3">
    <source>
        <dbReference type="EMBL" id="KKA30924.1"/>
    </source>
</evidence>
<keyword evidence="1" id="KW-0539">Nucleus</keyword>
<dbReference type="InterPro" id="IPR001138">
    <property type="entry name" value="Zn2Cys6_DnaBD"/>
</dbReference>
<reference evidence="3 4" key="1">
    <citation type="submission" date="2015-03" db="EMBL/GenBank/DDBJ databases">
        <authorList>
            <person name="Radwan O."/>
            <person name="Al-Naeli F.A."/>
            <person name="Rendon G.A."/>
            <person name="Fields C."/>
        </authorList>
    </citation>
    <scope>NUCLEOTIDE SEQUENCE [LARGE SCALE GENOMIC DNA]</scope>
    <source>
        <strain evidence="3">CR-DP1</strain>
    </source>
</reference>
<dbReference type="OrthoDB" id="5229455at2759"/>
<accession>A0A0F4ZJX5</accession>
<protein>
    <recommendedName>
        <fullName evidence="2">Zn(2)-C6 fungal-type domain-containing protein</fullName>
    </recommendedName>
</protein>
<dbReference type="InterPro" id="IPR021858">
    <property type="entry name" value="Fun_TF"/>
</dbReference>
<sequence length="483" mass="54342">MDPNHPLNLNMNMGIGMDMNPMMFPPPNFGMASHGVDYSVDIEDTSGCSVDGGPRSSPEMTFSADNSSVYRASPLLRRKKERRGHTKSRKGCFNCKRRRIKCQETRPECGHCVKTGLTCEYPNIPQITHQPHNQIPLFSLMDMRFFQHFISASSMMCMHSSIKPWCQNVPYLSHTHEYLMHSILGLAASDLTVSDPTLAPIARGHRYKAVQALKRRLNDIKRLSGSIHEADALIAACYALAYQSLLLDDGMVEFMACVRGILIVGMQMWVKGVPPSTIQRDGYISSNSESAIRPMVSSSSAGQSVIPVPRVPAFPSISRQWIDMASTAVHNLRQLCHNHIELEYHRSISDIVAGLYVSTNHAVDAMRRHYRWWMTMPHDQFRLIANINNQTMVLLATHWIALKQILATVINKARQAQAHTSVGGTASVFSEDFGVLRWPKHLNKTVDYSHMVYNSWPAWVEDQLDRDPHFFCLDGGMTSAMAS</sequence>
<dbReference type="Proteomes" id="UP000033483">
    <property type="component" value="Unassembled WGS sequence"/>
</dbReference>
<dbReference type="AlphaFoldDB" id="A0A0F4ZJX5"/>
<feature type="domain" description="Zn(2)-C6 fungal-type" evidence="2">
    <location>
        <begin position="91"/>
        <end position="121"/>
    </location>
</feature>
<dbReference type="Pfam" id="PF00172">
    <property type="entry name" value="Zn_clus"/>
    <property type="match status" value="1"/>
</dbReference>
<dbReference type="SUPFAM" id="SSF57701">
    <property type="entry name" value="Zn2/Cys6 DNA-binding domain"/>
    <property type="match status" value="1"/>
</dbReference>
<evidence type="ECO:0000313" key="4">
    <source>
        <dbReference type="Proteomes" id="UP000033483"/>
    </source>
</evidence>
<name>A0A0F4ZJX5_9PEZI</name>
<dbReference type="PANTHER" id="PTHR47657">
    <property type="entry name" value="STEROL REGULATORY ELEMENT-BINDING PROTEIN ECM22"/>
    <property type="match status" value="1"/>
</dbReference>
<dbReference type="CDD" id="cd00067">
    <property type="entry name" value="GAL4"/>
    <property type="match status" value="1"/>
</dbReference>
<dbReference type="Pfam" id="PF11951">
    <property type="entry name" value="Fungal_trans_2"/>
    <property type="match status" value="1"/>
</dbReference>
<dbReference type="GO" id="GO:0000981">
    <property type="term" value="F:DNA-binding transcription factor activity, RNA polymerase II-specific"/>
    <property type="evidence" value="ECO:0007669"/>
    <property type="project" value="InterPro"/>
</dbReference>
<organism evidence="3 4">
    <name type="scientific">Thielaviopsis punctulata</name>
    <dbReference type="NCBI Taxonomy" id="72032"/>
    <lineage>
        <taxon>Eukaryota</taxon>
        <taxon>Fungi</taxon>
        <taxon>Dikarya</taxon>
        <taxon>Ascomycota</taxon>
        <taxon>Pezizomycotina</taxon>
        <taxon>Sordariomycetes</taxon>
        <taxon>Hypocreomycetidae</taxon>
        <taxon>Microascales</taxon>
        <taxon>Ceratocystidaceae</taxon>
        <taxon>Thielaviopsis</taxon>
    </lineage>
</organism>
<dbReference type="PANTHER" id="PTHR47657:SF7">
    <property type="entry name" value="STEROL REGULATORY ELEMENT-BINDING PROTEIN ECM22"/>
    <property type="match status" value="1"/>
</dbReference>
<dbReference type="EMBL" id="LAEV01000190">
    <property type="protein sequence ID" value="KKA30924.1"/>
    <property type="molecule type" value="Genomic_DNA"/>
</dbReference>
<dbReference type="Gene3D" id="4.10.240.10">
    <property type="entry name" value="Zn(2)-C6 fungal-type DNA-binding domain"/>
    <property type="match status" value="1"/>
</dbReference>
<dbReference type="PROSITE" id="PS00463">
    <property type="entry name" value="ZN2_CY6_FUNGAL_1"/>
    <property type="match status" value="1"/>
</dbReference>